<dbReference type="Gene3D" id="3.40.30.10">
    <property type="entry name" value="Glutaredoxin"/>
    <property type="match status" value="1"/>
</dbReference>
<proteinExistence type="inferred from homology"/>
<name>A0A9D7S948_9BACT</name>
<gene>
    <name evidence="3" type="ORF">IPO85_11100</name>
</gene>
<dbReference type="PANTHER" id="PTHR30041:SF8">
    <property type="entry name" value="PROTEIN YFFB"/>
    <property type="match status" value="1"/>
</dbReference>
<dbReference type="InterPro" id="IPR036249">
    <property type="entry name" value="Thioredoxin-like_sf"/>
</dbReference>
<dbReference type="SUPFAM" id="SSF52833">
    <property type="entry name" value="Thioredoxin-like"/>
    <property type="match status" value="1"/>
</dbReference>
<dbReference type="Pfam" id="PF03960">
    <property type="entry name" value="ArsC"/>
    <property type="match status" value="1"/>
</dbReference>
<sequence length="118" mass="13421">MKKNKIYHLSQCSTCQKIMSSLDTSSCEIQDIKQSTISEKELDQMAKMAGSYEALFSRKAIKYRTLGLKDKKLTEADYKKFILSEYTFLKRPVIVIGKKIFIGNAAKEVDQAREALNG</sequence>
<dbReference type="InterPro" id="IPR006660">
    <property type="entry name" value="Arsenate_reductase-like"/>
</dbReference>
<organism evidence="3 4">
    <name type="scientific">Candidatus Defluviibacterium haderslevense</name>
    <dbReference type="NCBI Taxonomy" id="2981993"/>
    <lineage>
        <taxon>Bacteria</taxon>
        <taxon>Pseudomonadati</taxon>
        <taxon>Bacteroidota</taxon>
        <taxon>Saprospiria</taxon>
        <taxon>Saprospirales</taxon>
        <taxon>Saprospiraceae</taxon>
        <taxon>Candidatus Defluviibacterium</taxon>
    </lineage>
</organism>
<evidence type="ECO:0000313" key="4">
    <source>
        <dbReference type="Proteomes" id="UP000808349"/>
    </source>
</evidence>
<dbReference type="EMBL" id="JADKFW010000007">
    <property type="protein sequence ID" value="MBK9718038.1"/>
    <property type="molecule type" value="Genomic_DNA"/>
</dbReference>
<comment type="caution">
    <text evidence="3">The sequence shown here is derived from an EMBL/GenBank/DDBJ whole genome shotgun (WGS) entry which is preliminary data.</text>
</comment>
<dbReference type="PROSITE" id="PS51353">
    <property type="entry name" value="ARSC"/>
    <property type="match status" value="1"/>
</dbReference>
<dbReference type="Proteomes" id="UP000808349">
    <property type="component" value="Unassembled WGS sequence"/>
</dbReference>
<dbReference type="PANTHER" id="PTHR30041">
    <property type="entry name" value="ARSENATE REDUCTASE"/>
    <property type="match status" value="1"/>
</dbReference>
<evidence type="ECO:0000256" key="1">
    <source>
        <dbReference type="ARBA" id="ARBA00007198"/>
    </source>
</evidence>
<dbReference type="AlphaFoldDB" id="A0A9D7S948"/>
<evidence type="ECO:0000256" key="2">
    <source>
        <dbReference type="PROSITE-ProRule" id="PRU01282"/>
    </source>
</evidence>
<evidence type="ECO:0008006" key="5">
    <source>
        <dbReference type="Google" id="ProtNLM"/>
    </source>
</evidence>
<comment type="similarity">
    <text evidence="1 2">Belongs to the ArsC family.</text>
</comment>
<accession>A0A9D7S948</accession>
<protein>
    <recommendedName>
        <fullName evidence="5">Arsenate reductase</fullName>
    </recommendedName>
</protein>
<reference evidence="3 4" key="1">
    <citation type="submission" date="2020-10" db="EMBL/GenBank/DDBJ databases">
        <title>Connecting structure to function with the recovery of over 1000 high-quality activated sludge metagenome-assembled genomes encoding full-length rRNA genes using long-read sequencing.</title>
        <authorList>
            <person name="Singleton C.M."/>
            <person name="Petriglieri F."/>
            <person name="Kristensen J.M."/>
            <person name="Kirkegaard R.H."/>
            <person name="Michaelsen T.Y."/>
            <person name="Andersen M.H."/>
            <person name="Karst S.M."/>
            <person name="Dueholm M.S."/>
            <person name="Nielsen P.H."/>
            <person name="Albertsen M."/>
        </authorList>
    </citation>
    <scope>NUCLEOTIDE SEQUENCE [LARGE SCALE GENOMIC DNA]</scope>
    <source>
        <strain evidence="3">Ribe_18-Q3-R11-54_BAT3C.373</strain>
    </source>
</reference>
<evidence type="ECO:0000313" key="3">
    <source>
        <dbReference type="EMBL" id="MBK9718038.1"/>
    </source>
</evidence>